<feature type="region of interest" description="Disordered" evidence="5">
    <location>
        <begin position="906"/>
        <end position="929"/>
    </location>
</feature>
<evidence type="ECO:0000256" key="1">
    <source>
        <dbReference type="ARBA" id="ARBA00004613"/>
    </source>
</evidence>
<organism evidence="8 9">
    <name type="scientific">Phrynocephalus forsythii</name>
    <dbReference type="NCBI Taxonomy" id="171643"/>
    <lineage>
        <taxon>Eukaryota</taxon>
        <taxon>Metazoa</taxon>
        <taxon>Chordata</taxon>
        <taxon>Craniata</taxon>
        <taxon>Vertebrata</taxon>
        <taxon>Euteleostomi</taxon>
        <taxon>Lepidosauria</taxon>
        <taxon>Squamata</taxon>
        <taxon>Bifurcata</taxon>
        <taxon>Unidentata</taxon>
        <taxon>Episquamata</taxon>
        <taxon>Toxicofera</taxon>
        <taxon>Iguania</taxon>
        <taxon>Acrodonta</taxon>
        <taxon>Agamidae</taxon>
        <taxon>Agaminae</taxon>
        <taxon>Phrynocephalus</taxon>
    </lineage>
</organism>
<feature type="domain" description="EGF-like" evidence="7">
    <location>
        <begin position="747"/>
        <end position="778"/>
    </location>
</feature>
<dbReference type="CDD" id="cd00064">
    <property type="entry name" value="FU"/>
    <property type="match status" value="8"/>
</dbReference>
<sequence length="987" mass="110567">CTGPAPIDCTACESTRFLDDGHCVPQCPNGKFGFQDQCYPCHPTCAECSGSEPTQCTACGKDKKGNMLFLHVGECLETCPLGHYPSEEDRMCKPCMKHCEVCLDQTKCERCFEGYNLADNICKKHECGKGEIQGLDSEECVPCEGGCLTCSLDDPSICTSCLHNYYMYNQQCYRSCPQHTYNDENSLLCIECQPECRSCDKYECYWCKPGFFLLDGKCVRDCGAGLYSDEVTEECELCHRTCRTCTGFNYNDCTSCKGILQLLHGKCVNPKRKQVNGKFWNGTLSPFPLNFTRSLFVFFLFIATATELQPCNLPCKTCDKAPDTCTSCPKGRFLFAESCVHVCPRAMFANVRTRQCENCADGCEECTTANHCLKCLSDSDMPLYLYRSQCLQDCPTGFFAEDGICRACSKSCSTCEGTATRCLSCKSPFLLEQGECKPACSEGHFANDGVCEPCPEWCQECIRGNSCKVCVQPYHLHKGICWDDCPSAFFADAIHCFPCNHNCRECEGPDSDDCTECANVSSVLYNGQCLEECPDGTYYDEETENCEDCDTTCLTCSSSTSCLTCREGYSRTDTGFCMMPQQCSPTEYYDGRTEMCKPCHRKCLACTGPAKDQCLSCEKHRHLLNGTCVEICPDGYYADSDRNQCSACHRSCETCYGKYHTQCISCPPSWYKQENRCVPACTTGYYANNLTATCEACHKSCKECFGPESTACLSCDDYFFLLRSKNECHISCPESHYEDHNKHTCERCHPVCRSCTGKGPFSCTSCVWSYRLAAGICDSECLIGKYKVSENSASCEECHESCMQCKGPGPLNCTACHLNMELYLNENRCVPCCKSSELVQTQECCDCSGMQDECILRIPQMLEKGKGKAATLMVAILILLILTFGAIAFLWRRLRAKPKPVNQGGYEKLADNAKGHSSFKSNHYQSPSYQEDQMIEYKDRDEDDDDDDDDIVYMGQDGTVYRKFKYGLLEEDEIDELEYDDESYSFK</sequence>
<evidence type="ECO:0000256" key="4">
    <source>
        <dbReference type="ARBA" id="ARBA00023180"/>
    </source>
</evidence>
<protein>
    <recommendedName>
        <fullName evidence="7">EGF-like domain-containing protein</fullName>
    </recommendedName>
</protein>
<dbReference type="InterPro" id="IPR006212">
    <property type="entry name" value="Furin_repeat"/>
</dbReference>
<feature type="domain" description="EGF-like" evidence="7">
    <location>
        <begin position="310"/>
        <end position="340"/>
    </location>
</feature>
<feature type="domain" description="EGF-like" evidence="7">
    <location>
        <begin position="94"/>
        <end position="123"/>
    </location>
</feature>
<feature type="transmembrane region" description="Helical" evidence="6">
    <location>
        <begin position="869"/>
        <end position="891"/>
    </location>
</feature>
<dbReference type="SMART" id="SM00261">
    <property type="entry name" value="FU"/>
    <property type="match status" value="17"/>
</dbReference>
<dbReference type="PANTHER" id="PTHR15332:SF175">
    <property type="entry name" value="PROPROTEIN CONVERTASE SUBTILISIN_KEXIN TYPE 5-LIKE"/>
    <property type="match status" value="1"/>
</dbReference>
<keyword evidence="3" id="KW-0732">Signal</keyword>
<evidence type="ECO:0000313" key="9">
    <source>
        <dbReference type="Proteomes" id="UP001142489"/>
    </source>
</evidence>
<evidence type="ECO:0000256" key="6">
    <source>
        <dbReference type="SAM" id="Phobius"/>
    </source>
</evidence>
<dbReference type="InterPro" id="IPR043601">
    <property type="entry name" value="Rspo_Fu-CRD_dom"/>
</dbReference>
<feature type="domain" description="EGF-like" evidence="7">
    <location>
        <begin position="605"/>
        <end position="646"/>
    </location>
</feature>
<feature type="domain" description="EGF-like" evidence="7">
    <location>
        <begin position="696"/>
        <end position="729"/>
    </location>
</feature>
<dbReference type="InterPro" id="IPR000742">
    <property type="entry name" value="EGF"/>
</dbReference>
<comment type="subcellular location">
    <subcellularLocation>
        <location evidence="1">Secreted</location>
    </subcellularLocation>
</comment>
<evidence type="ECO:0000256" key="5">
    <source>
        <dbReference type="SAM" id="MobiDB-lite"/>
    </source>
</evidence>
<proteinExistence type="predicted"/>
<evidence type="ECO:0000256" key="3">
    <source>
        <dbReference type="ARBA" id="ARBA00022729"/>
    </source>
</evidence>
<gene>
    <name evidence="8" type="ORF">JRQ81_013498</name>
</gene>
<keyword evidence="6" id="KW-0812">Transmembrane</keyword>
<feature type="domain" description="EGF-like" evidence="7">
    <location>
        <begin position="797"/>
        <end position="830"/>
    </location>
</feature>
<dbReference type="Gene3D" id="2.10.220.10">
    <property type="entry name" value="Hormone Receptor, Insulin-like Growth Factor Receptor 1, Chain A, domain 2"/>
    <property type="match status" value="10"/>
</dbReference>
<feature type="domain" description="EGF-like" evidence="7">
    <location>
        <begin position="548"/>
        <end position="578"/>
    </location>
</feature>
<dbReference type="GO" id="GO:0005576">
    <property type="term" value="C:extracellular region"/>
    <property type="evidence" value="ECO:0007669"/>
    <property type="project" value="UniProtKB-SubCell"/>
</dbReference>
<feature type="compositionally biased region" description="Polar residues" evidence="5">
    <location>
        <begin position="918"/>
        <end position="929"/>
    </location>
</feature>
<keyword evidence="2" id="KW-0964">Secreted</keyword>
<dbReference type="SMART" id="SM00181">
    <property type="entry name" value="EGF"/>
    <property type="match status" value="13"/>
</dbReference>
<accession>A0A9Q0XZX9</accession>
<dbReference type="EMBL" id="JAPFRF010000004">
    <property type="protein sequence ID" value="KAJ7335557.1"/>
    <property type="molecule type" value="Genomic_DNA"/>
</dbReference>
<keyword evidence="6" id="KW-1133">Transmembrane helix</keyword>
<feature type="non-terminal residue" evidence="8">
    <location>
        <position position="1"/>
    </location>
</feature>
<evidence type="ECO:0000256" key="2">
    <source>
        <dbReference type="ARBA" id="ARBA00022525"/>
    </source>
</evidence>
<dbReference type="PANTHER" id="PTHR15332">
    <property type="entry name" value="PROPROTEIN CONVERTASE SUBTILISIN_KEXIN TYPE 5-LIKE"/>
    <property type="match status" value="1"/>
</dbReference>
<comment type="caution">
    <text evidence="8">The sequence shown here is derived from an EMBL/GenBank/DDBJ whole genome shotgun (WGS) entry which is preliminary data.</text>
</comment>
<evidence type="ECO:0000259" key="7">
    <source>
        <dbReference type="SMART" id="SM00181"/>
    </source>
</evidence>
<keyword evidence="9" id="KW-1185">Reference proteome</keyword>
<evidence type="ECO:0000313" key="8">
    <source>
        <dbReference type="EMBL" id="KAJ7335557.1"/>
    </source>
</evidence>
<dbReference type="Pfam" id="PF00757">
    <property type="entry name" value="Furin-like"/>
    <property type="match status" value="1"/>
</dbReference>
<name>A0A9Q0XZX9_9SAUR</name>
<dbReference type="InterPro" id="IPR006211">
    <property type="entry name" value="Furin-like_Cys-rich_dom"/>
</dbReference>
<feature type="domain" description="EGF-like" evidence="7">
    <location>
        <begin position="407"/>
        <end position="437"/>
    </location>
</feature>
<dbReference type="AlphaFoldDB" id="A0A9Q0XZX9"/>
<keyword evidence="6" id="KW-0472">Membrane</keyword>
<feature type="domain" description="EGF-like" evidence="7">
    <location>
        <begin position="365"/>
        <end position="406"/>
    </location>
</feature>
<feature type="domain" description="EGF-like" evidence="7">
    <location>
        <begin position="191"/>
        <end position="219"/>
    </location>
</feature>
<reference evidence="8" key="1">
    <citation type="journal article" date="2023" name="DNA Res.">
        <title>Chromosome-level genome assembly of Phrynocephalus forsythii using third-generation DNA sequencing and Hi-C analysis.</title>
        <authorList>
            <person name="Qi Y."/>
            <person name="Zhao W."/>
            <person name="Zhao Y."/>
            <person name="Niu C."/>
            <person name="Cao S."/>
            <person name="Zhang Y."/>
        </authorList>
    </citation>
    <scope>NUCLEOTIDE SEQUENCE</scope>
    <source>
        <tissue evidence="8">Muscle</tissue>
    </source>
</reference>
<keyword evidence="4" id="KW-0325">Glycoprotein</keyword>
<dbReference type="OrthoDB" id="300641at2759"/>
<dbReference type="Proteomes" id="UP001142489">
    <property type="component" value="Unassembled WGS sequence"/>
</dbReference>
<feature type="domain" description="EGF-like" evidence="7">
    <location>
        <begin position="142"/>
        <end position="173"/>
    </location>
</feature>
<feature type="domain" description="EGF-like" evidence="7">
    <location>
        <begin position="505"/>
        <end position="547"/>
    </location>
</feature>
<dbReference type="SUPFAM" id="SSF57184">
    <property type="entry name" value="Growth factor receptor domain"/>
    <property type="match status" value="7"/>
</dbReference>
<dbReference type="InterPro" id="IPR009030">
    <property type="entry name" value="Growth_fac_rcpt_cys_sf"/>
</dbReference>
<dbReference type="Pfam" id="PF15913">
    <property type="entry name" value="Furin-like_2"/>
    <property type="match status" value="1"/>
</dbReference>
<feature type="domain" description="EGF-like" evidence="7">
    <location>
        <begin position="647"/>
        <end position="678"/>
    </location>
</feature>